<gene>
    <name evidence="1" type="ORF">T4D_14014</name>
</gene>
<dbReference type="Proteomes" id="UP000054995">
    <property type="component" value="Unassembled WGS sequence"/>
</dbReference>
<protein>
    <submittedName>
        <fullName evidence="1">Uncharacterized protein</fullName>
    </submittedName>
</protein>
<reference evidence="1 2" key="1">
    <citation type="submission" date="2015-01" db="EMBL/GenBank/DDBJ databases">
        <title>Evolution of Trichinella species and genotypes.</title>
        <authorList>
            <person name="Korhonen P.K."/>
            <person name="Edoardo P."/>
            <person name="Giuseppe L.R."/>
            <person name="Gasser R.B."/>
        </authorList>
    </citation>
    <scope>NUCLEOTIDE SEQUENCE [LARGE SCALE GENOMIC DNA]</scope>
    <source>
        <strain evidence="1">ISS470</strain>
    </source>
</reference>
<proteinExistence type="predicted"/>
<evidence type="ECO:0000313" key="2">
    <source>
        <dbReference type="Proteomes" id="UP000054995"/>
    </source>
</evidence>
<evidence type="ECO:0000313" key="1">
    <source>
        <dbReference type="EMBL" id="KRY63340.1"/>
    </source>
</evidence>
<accession>A0A0V1DP56</accession>
<keyword evidence="2" id="KW-1185">Reference proteome</keyword>
<name>A0A0V1DP56_TRIPS</name>
<dbReference type="AlphaFoldDB" id="A0A0V1DP56"/>
<sequence>MSACLYRLEMSNILDISSLRDKRLADPFSHSVFGFLHGF</sequence>
<comment type="caution">
    <text evidence="1">The sequence shown here is derived from an EMBL/GenBank/DDBJ whole genome shotgun (WGS) entry which is preliminary data.</text>
</comment>
<dbReference type="EMBL" id="JYDT01002412">
    <property type="protein sequence ID" value="KRY63340.1"/>
    <property type="molecule type" value="Genomic_DNA"/>
</dbReference>
<organism evidence="1 2">
    <name type="scientific">Trichinella pseudospiralis</name>
    <name type="common">Parasitic roundworm</name>
    <dbReference type="NCBI Taxonomy" id="6337"/>
    <lineage>
        <taxon>Eukaryota</taxon>
        <taxon>Metazoa</taxon>
        <taxon>Ecdysozoa</taxon>
        <taxon>Nematoda</taxon>
        <taxon>Enoplea</taxon>
        <taxon>Dorylaimia</taxon>
        <taxon>Trichinellida</taxon>
        <taxon>Trichinellidae</taxon>
        <taxon>Trichinella</taxon>
    </lineage>
</organism>